<keyword evidence="2" id="KW-1133">Transmembrane helix</keyword>
<gene>
    <name evidence="3" type="ordered locus">Cfla_0778</name>
</gene>
<feature type="region of interest" description="Disordered" evidence="1">
    <location>
        <begin position="286"/>
        <end position="326"/>
    </location>
</feature>
<dbReference type="EMBL" id="CP001964">
    <property type="protein sequence ID" value="ADG73688.1"/>
    <property type="molecule type" value="Genomic_DNA"/>
</dbReference>
<dbReference type="HOGENOM" id="CLU_623613_0_0_11"/>
<evidence type="ECO:0000256" key="2">
    <source>
        <dbReference type="SAM" id="Phobius"/>
    </source>
</evidence>
<sequence>MSGRQDAGARRAGGRPGGTPTPGAPDTSEASADAVAPAGSGEKVAVVPAPLIPTQAGHVVSAPVPVVRPAPAPAPELPRQRDGAPADLLPVVPAPAPATAETETAPEAAAPSRRRTRAVVAFVTAGVLLVTAGGVWNVQQQRAERADARRAAQSRVADALRAVAPELAAGRVDGLVAGTAVVASLRHDATTTGRAAVDRAHATLAASAQAGDGPRGELQNAIGGATGALDAPAVSLTTLRASTAALAAPEKAVVDAQAAWQAAEDARIAAEAAAAQAAAQAAAARAAQRSTSKGSTTTRRSSGGSAPAASSGGGAPAPAAAGLPMAGSQASAGDVGAALNAHRAANGLGALSIVSSGARVEHAMQMAASDSIWHSGTRAGSPKARPEIVGRVSPGSATRMIAAYAASSGHNQQMLGGYSVAYVGAVSYDGWLYTSITFG</sequence>
<dbReference type="AlphaFoldDB" id="D5UJG5"/>
<evidence type="ECO:0000256" key="1">
    <source>
        <dbReference type="SAM" id="MobiDB-lite"/>
    </source>
</evidence>
<keyword evidence="2" id="KW-0812">Transmembrane</keyword>
<protein>
    <submittedName>
        <fullName evidence="3">Uncharacterized protein</fullName>
    </submittedName>
</protein>
<accession>D5UJG5</accession>
<feature type="region of interest" description="Disordered" evidence="1">
    <location>
        <begin position="1"/>
        <end position="41"/>
    </location>
</feature>
<dbReference type="OrthoDB" id="4829869at2"/>
<reference evidence="3 4" key="1">
    <citation type="journal article" date="2010" name="Stand. Genomic Sci.">
        <title>Complete genome sequence of Cellulomonas flavigena type strain (134).</title>
        <authorList>
            <person name="Abt B."/>
            <person name="Foster B."/>
            <person name="Lapidus A."/>
            <person name="Clum A."/>
            <person name="Sun H."/>
            <person name="Pukall R."/>
            <person name="Lucas S."/>
            <person name="Glavina Del Rio T."/>
            <person name="Nolan M."/>
            <person name="Tice H."/>
            <person name="Cheng J.F."/>
            <person name="Pitluck S."/>
            <person name="Liolios K."/>
            <person name="Ivanova N."/>
            <person name="Mavromatis K."/>
            <person name="Ovchinnikova G."/>
            <person name="Pati A."/>
            <person name="Goodwin L."/>
            <person name="Chen A."/>
            <person name="Palaniappan K."/>
            <person name="Land M."/>
            <person name="Hauser L."/>
            <person name="Chang Y.J."/>
            <person name="Jeffries C.D."/>
            <person name="Rohde M."/>
            <person name="Goker M."/>
            <person name="Woyke T."/>
            <person name="Bristow J."/>
            <person name="Eisen J.A."/>
            <person name="Markowitz V."/>
            <person name="Hugenholtz P."/>
            <person name="Kyrpides N.C."/>
            <person name="Klenk H.P."/>
        </authorList>
    </citation>
    <scope>NUCLEOTIDE SEQUENCE [LARGE SCALE GENOMIC DNA]</scope>
    <source>
        <strain evidence="4">ATCC 482 / DSM 20109 / BCRC 11376 / JCM 18109 / NBRC 3775 / NCIMB 8073 / NRS 134</strain>
    </source>
</reference>
<dbReference type="eggNOG" id="COG2340">
    <property type="taxonomic scope" value="Bacteria"/>
</dbReference>
<name>D5UJG5_CELFN</name>
<dbReference type="STRING" id="446466.Cfla_0778"/>
<evidence type="ECO:0000313" key="3">
    <source>
        <dbReference type="EMBL" id="ADG73688.1"/>
    </source>
</evidence>
<organism evidence="3 4">
    <name type="scientific">Cellulomonas flavigena (strain ATCC 482 / DSM 20109 / BCRC 11376 / JCM 18109 / NBRC 3775 / NCIMB 8073 / NRS 134)</name>
    <dbReference type="NCBI Taxonomy" id="446466"/>
    <lineage>
        <taxon>Bacteria</taxon>
        <taxon>Bacillati</taxon>
        <taxon>Actinomycetota</taxon>
        <taxon>Actinomycetes</taxon>
        <taxon>Micrococcales</taxon>
        <taxon>Cellulomonadaceae</taxon>
        <taxon>Cellulomonas</taxon>
    </lineage>
</organism>
<dbReference type="Proteomes" id="UP000000849">
    <property type="component" value="Chromosome"/>
</dbReference>
<dbReference type="KEGG" id="cfl:Cfla_0778"/>
<feature type="transmembrane region" description="Helical" evidence="2">
    <location>
        <begin position="118"/>
        <end position="136"/>
    </location>
</feature>
<keyword evidence="2" id="KW-0472">Membrane</keyword>
<dbReference type="RefSeq" id="WP_013116022.1">
    <property type="nucleotide sequence ID" value="NC_014151.1"/>
</dbReference>
<keyword evidence="4" id="KW-1185">Reference proteome</keyword>
<proteinExistence type="predicted"/>
<evidence type="ECO:0000313" key="4">
    <source>
        <dbReference type="Proteomes" id="UP000000849"/>
    </source>
</evidence>